<evidence type="ECO:0000313" key="2">
    <source>
        <dbReference type="Proteomes" id="UP000308038"/>
    </source>
</evidence>
<organism evidence="1 2">
    <name type="scientific">Sphingomonas olei</name>
    <dbReference type="NCBI Taxonomy" id="1886787"/>
    <lineage>
        <taxon>Bacteria</taxon>
        <taxon>Pseudomonadati</taxon>
        <taxon>Pseudomonadota</taxon>
        <taxon>Alphaproteobacteria</taxon>
        <taxon>Sphingomonadales</taxon>
        <taxon>Sphingomonadaceae</taxon>
        <taxon>Sphingomonas</taxon>
    </lineage>
</organism>
<evidence type="ECO:0008006" key="3">
    <source>
        <dbReference type="Google" id="ProtNLM"/>
    </source>
</evidence>
<dbReference type="EMBL" id="SSTI01000007">
    <property type="protein sequence ID" value="THG39536.1"/>
    <property type="molecule type" value="Genomic_DNA"/>
</dbReference>
<dbReference type="RefSeq" id="WP_136451616.1">
    <property type="nucleotide sequence ID" value="NZ_SSTI01000007.1"/>
</dbReference>
<reference evidence="1 2" key="1">
    <citation type="submission" date="2019-04" db="EMBL/GenBank/DDBJ databases">
        <title>Microbes associate with the intestines of laboratory mice.</title>
        <authorList>
            <person name="Navarre W."/>
            <person name="Wong E."/>
            <person name="Huang K.C."/>
            <person name="Tropini C."/>
            <person name="Ng K."/>
            <person name="Yu B."/>
        </authorList>
    </citation>
    <scope>NUCLEOTIDE SEQUENCE [LARGE SCALE GENOMIC DNA]</scope>
    <source>
        <strain evidence="1 2">NM83_B4-11</strain>
    </source>
</reference>
<dbReference type="Proteomes" id="UP000308038">
    <property type="component" value="Unassembled WGS sequence"/>
</dbReference>
<name>A0ABY2QGZ9_9SPHN</name>
<proteinExistence type="predicted"/>
<evidence type="ECO:0000313" key="1">
    <source>
        <dbReference type="EMBL" id="THG39536.1"/>
    </source>
</evidence>
<comment type="caution">
    <text evidence="1">The sequence shown here is derived from an EMBL/GenBank/DDBJ whole genome shotgun (WGS) entry which is preliminary data.</text>
</comment>
<gene>
    <name evidence="1" type="ORF">E5988_10175</name>
</gene>
<sequence>MKAVMIRNRIEDGLKIKDPCERLPALAAQYRVTLTDLSRIIGQRPRYLHRFVCDGVPTDLDDEAHDTLGRFFGVPTCQLGGVDPRWAKFRVAK</sequence>
<accession>A0ABY2QGZ9</accession>
<keyword evidence="2" id="KW-1185">Reference proteome</keyword>
<protein>
    <recommendedName>
        <fullName evidence="3">XRE family transcriptional regulator</fullName>
    </recommendedName>
</protein>